<dbReference type="KEGG" id="dalk:DSCA_04550"/>
<gene>
    <name evidence="1" type="ORF">DSCA_04550</name>
</gene>
<name>A0A5K7YDL2_9BACT</name>
<sequence>MGATAEEILEACAVAISLGGTMGAGETTRVVQLLEEKGLLEELKKDS</sequence>
<protein>
    <submittedName>
        <fullName evidence="1">Uncharacterized protein</fullName>
    </submittedName>
</protein>
<dbReference type="InterPro" id="IPR029032">
    <property type="entry name" value="AhpD-like"/>
</dbReference>
<organism evidence="1 2">
    <name type="scientific">Desulfosarcina alkanivorans</name>
    <dbReference type="NCBI Taxonomy" id="571177"/>
    <lineage>
        <taxon>Bacteria</taxon>
        <taxon>Pseudomonadati</taxon>
        <taxon>Thermodesulfobacteriota</taxon>
        <taxon>Desulfobacteria</taxon>
        <taxon>Desulfobacterales</taxon>
        <taxon>Desulfosarcinaceae</taxon>
        <taxon>Desulfosarcina</taxon>
    </lineage>
</organism>
<dbReference type="AlphaFoldDB" id="A0A5K7YDL2"/>
<dbReference type="EMBL" id="AP021874">
    <property type="protein sequence ID" value="BBO66525.1"/>
    <property type="molecule type" value="Genomic_DNA"/>
</dbReference>
<keyword evidence="2" id="KW-1185">Reference proteome</keyword>
<dbReference type="Proteomes" id="UP000427906">
    <property type="component" value="Chromosome"/>
</dbReference>
<evidence type="ECO:0000313" key="2">
    <source>
        <dbReference type="Proteomes" id="UP000427906"/>
    </source>
</evidence>
<dbReference type="Gene3D" id="1.20.1290.10">
    <property type="entry name" value="AhpD-like"/>
    <property type="match status" value="1"/>
</dbReference>
<evidence type="ECO:0000313" key="1">
    <source>
        <dbReference type="EMBL" id="BBO66525.1"/>
    </source>
</evidence>
<accession>A0A5K7YDL2</accession>
<reference evidence="1 2" key="1">
    <citation type="submission" date="2019-11" db="EMBL/GenBank/DDBJ databases">
        <title>Comparative genomics of hydrocarbon-degrading Desulfosarcina strains.</title>
        <authorList>
            <person name="Watanabe M."/>
            <person name="Kojima H."/>
            <person name="Fukui M."/>
        </authorList>
    </citation>
    <scope>NUCLEOTIDE SEQUENCE [LARGE SCALE GENOMIC DNA]</scope>
    <source>
        <strain evidence="1 2">PL12</strain>
    </source>
</reference>
<proteinExistence type="predicted"/>